<feature type="transmembrane region" description="Helical" evidence="1">
    <location>
        <begin position="28"/>
        <end position="48"/>
    </location>
</feature>
<keyword evidence="3" id="KW-1185">Reference proteome</keyword>
<reference evidence="2" key="1">
    <citation type="submission" date="2021-01" db="EMBL/GenBank/DDBJ databases">
        <title>Whole genome shotgun sequence of Actinocatenispora rupis NBRC 107355.</title>
        <authorList>
            <person name="Komaki H."/>
            <person name="Tamura T."/>
        </authorList>
    </citation>
    <scope>NUCLEOTIDE SEQUENCE</scope>
    <source>
        <strain evidence="2">NBRC 107355</strain>
    </source>
</reference>
<dbReference type="Proteomes" id="UP000612808">
    <property type="component" value="Unassembled WGS sequence"/>
</dbReference>
<proteinExistence type="predicted"/>
<feature type="transmembrane region" description="Helical" evidence="1">
    <location>
        <begin position="145"/>
        <end position="165"/>
    </location>
</feature>
<keyword evidence="1" id="KW-1133">Transmembrane helix</keyword>
<feature type="transmembrane region" description="Helical" evidence="1">
    <location>
        <begin position="345"/>
        <end position="366"/>
    </location>
</feature>
<evidence type="ECO:0000313" key="3">
    <source>
        <dbReference type="Proteomes" id="UP000612808"/>
    </source>
</evidence>
<protein>
    <recommendedName>
        <fullName evidence="4">Glycosyl transferase</fullName>
    </recommendedName>
</protein>
<sequence length="587" mass="62895">MTRTDPLPDTTAEPAEPGRNRWRAWPHVLVLACYVGLAVWVTSGLWAAPDTRVLTDNPNDQPLMEWMLAYGAHAVTHLTNPFFTTQVNAPDGANLMANSSVILPAAVLTPVTVTFGPAVSFVVLEGVALAGTAAGWYLVFCRRLVWSRAAAAIGAGFIGFAPGMISMSNAHVHITGQFLVPFVVLCVLPSPGRPRPARRGVVLGALLAAQFLTGTEVLLFTVLGVAVFVVAWALLNRAAARRELRGFLIRIGVAAPVFLVLAGYPLWMLLAGPQSYHGSPWNIGKYGTDVLSWVWYGTYSPFGGHRQAARVYAGNVTEEATYLGVGLVVLAVALVWWLRRSRTVLALTCTGVLFALLSLGTEVVFLRRHTGIPGPWALVAGLPLVDQAIPDRLALVTTTTLGAVLALGAERALRTRVPRPVWIGVFVAALLPLVPLALPTTSRPAVPAFFTDGYWRAHVAPGRTVLAVPQFSYSSRLGMRFAAYTRADMAIPGGPVMHPGPDGRAQWATPRSPFAVTVANVSVTGRIPPVDAADRARARRDLAAGHTDLVVLDPSARHQTQVRTAVDRLLAVPGRHQGGVWYWSVPG</sequence>
<dbReference type="EMBL" id="BOMB01000010">
    <property type="protein sequence ID" value="GID11149.1"/>
    <property type="molecule type" value="Genomic_DNA"/>
</dbReference>
<organism evidence="2 3">
    <name type="scientific">Actinocatenispora rupis</name>
    <dbReference type="NCBI Taxonomy" id="519421"/>
    <lineage>
        <taxon>Bacteria</taxon>
        <taxon>Bacillati</taxon>
        <taxon>Actinomycetota</taxon>
        <taxon>Actinomycetes</taxon>
        <taxon>Micromonosporales</taxon>
        <taxon>Micromonosporaceae</taxon>
        <taxon>Actinocatenispora</taxon>
    </lineage>
</organism>
<feature type="transmembrane region" description="Helical" evidence="1">
    <location>
        <begin position="320"/>
        <end position="338"/>
    </location>
</feature>
<feature type="transmembrane region" description="Helical" evidence="1">
    <location>
        <begin position="421"/>
        <end position="438"/>
    </location>
</feature>
<keyword evidence="1" id="KW-0472">Membrane</keyword>
<comment type="caution">
    <text evidence="2">The sequence shown here is derived from an EMBL/GenBank/DDBJ whole genome shotgun (WGS) entry which is preliminary data.</text>
</comment>
<feature type="transmembrane region" description="Helical" evidence="1">
    <location>
        <begin position="247"/>
        <end position="267"/>
    </location>
</feature>
<name>A0A8J3N9B1_9ACTN</name>
<accession>A0A8J3N9B1</accession>
<evidence type="ECO:0008006" key="4">
    <source>
        <dbReference type="Google" id="ProtNLM"/>
    </source>
</evidence>
<gene>
    <name evidence="2" type="ORF">Aru02nite_20380</name>
</gene>
<dbReference type="AlphaFoldDB" id="A0A8J3N9B1"/>
<dbReference type="RefSeq" id="WP_203656939.1">
    <property type="nucleotide sequence ID" value="NZ_BAAAZM010000019.1"/>
</dbReference>
<keyword evidence="1" id="KW-0812">Transmembrane</keyword>
<feature type="transmembrane region" description="Helical" evidence="1">
    <location>
        <begin position="392"/>
        <end position="409"/>
    </location>
</feature>
<feature type="transmembrane region" description="Helical" evidence="1">
    <location>
        <begin position="218"/>
        <end position="235"/>
    </location>
</feature>
<evidence type="ECO:0000313" key="2">
    <source>
        <dbReference type="EMBL" id="GID11149.1"/>
    </source>
</evidence>
<evidence type="ECO:0000256" key="1">
    <source>
        <dbReference type="SAM" id="Phobius"/>
    </source>
</evidence>